<dbReference type="GO" id="GO:0009002">
    <property type="term" value="F:serine-type D-Ala-D-Ala carboxypeptidase activity"/>
    <property type="evidence" value="ECO:0007669"/>
    <property type="project" value="UniProtKB-EC"/>
</dbReference>
<proteinExistence type="inferred from homology"/>
<organism evidence="4 5">
    <name type="scientific">Actinomadura adrarensis</name>
    <dbReference type="NCBI Taxonomy" id="1819600"/>
    <lineage>
        <taxon>Bacteria</taxon>
        <taxon>Bacillati</taxon>
        <taxon>Actinomycetota</taxon>
        <taxon>Actinomycetes</taxon>
        <taxon>Streptosporangiales</taxon>
        <taxon>Thermomonosporaceae</taxon>
        <taxon>Actinomadura</taxon>
    </lineage>
</organism>
<keyword evidence="4" id="KW-0645">Protease</keyword>
<keyword evidence="4" id="KW-0121">Carboxypeptidase</keyword>
<feature type="compositionally biased region" description="Polar residues" evidence="3">
    <location>
        <begin position="32"/>
        <end position="44"/>
    </location>
</feature>
<dbReference type="Gene3D" id="3.40.710.10">
    <property type="entry name" value="DD-peptidase/beta-lactamase superfamily"/>
    <property type="match status" value="1"/>
</dbReference>
<sequence length="203" mass="21199">MATLGPAHRITTRTVKGATPDSVVLVGGGDPTLTTRPNARQSNGRPAYASLPDLARQTANALKAQGIRQVRVDYDASAYTGPRQAHGWKPNYLPDGELASPSALTVDAGLENPGNPHDRDRVSDPAKSATGTFARLLTRNGVEARPGRSTTAPRQAAQLGAVQSPTAAELVEHLMTESDNDVAEAMARQVALASGRPGTFADA</sequence>
<feature type="region of interest" description="Disordered" evidence="3">
    <location>
        <begin position="81"/>
        <end position="100"/>
    </location>
</feature>
<evidence type="ECO:0000256" key="2">
    <source>
        <dbReference type="ARBA" id="ARBA00022801"/>
    </source>
</evidence>
<dbReference type="InterPro" id="IPR012338">
    <property type="entry name" value="Beta-lactam/transpept-like"/>
</dbReference>
<reference evidence="5" key="1">
    <citation type="journal article" date="2019" name="Int. J. Syst. Evol. Microbiol.">
        <title>The Global Catalogue of Microorganisms (GCM) 10K type strain sequencing project: providing services to taxonomists for standard genome sequencing and annotation.</title>
        <authorList>
            <consortium name="The Broad Institute Genomics Platform"/>
            <consortium name="The Broad Institute Genome Sequencing Center for Infectious Disease"/>
            <person name="Wu L."/>
            <person name="Ma J."/>
        </authorList>
    </citation>
    <scope>NUCLEOTIDE SEQUENCE [LARGE SCALE GENOMIC DNA]</scope>
    <source>
        <strain evidence="5">JCM 31696</strain>
    </source>
</reference>
<dbReference type="EMBL" id="JBHTIR010001924">
    <property type="protein sequence ID" value="MFD0853149.1"/>
    <property type="molecule type" value="Genomic_DNA"/>
</dbReference>
<feature type="region of interest" description="Disordered" evidence="3">
    <location>
        <begin position="142"/>
        <end position="163"/>
    </location>
</feature>
<protein>
    <submittedName>
        <fullName evidence="4">D-alanyl-D-alanine carboxypeptidase</fullName>
        <ecNumber evidence="4">3.4.16.4</ecNumber>
    </submittedName>
</protein>
<keyword evidence="2 4" id="KW-0378">Hydrolase</keyword>
<keyword evidence="5" id="KW-1185">Reference proteome</keyword>
<comment type="caution">
    <text evidence="4">The sequence shown here is derived from an EMBL/GenBank/DDBJ whole genome shotgun (WGS) entry which is preliminary data.</text>
</comment>
<dbReference type="Pfam" id="PF02113">
    <property type="entry name" value="Peptidase_S13"/>
    <property type="match status" value="2"/>
</dbReference>
<evidence type="ECO:0000313" key="5">
    <source>
        <dbReference type="Proteomes" id="UP001597083"/>
    </source>
</evidence>
<gene>
    <name evidence="4" type="ORF">ACFQ07_12990</name>
</gene>
<accession>A0ABW3CGR6</accession>
<dbReference type="SUPFAM" id="SSF56601">
    <property type="entry name" value="beta-lactamase/transpeptidase-like"/>
    <property type="match status" value="1"/>
</dbReference>
<dbReference type="EC" id="3.4.16.4" evidence="4"/>
<name>A0ABW3CGR6_9ACTN</name>
<feature type="region of interest" description="Disordered" evidence="3">
    <location>
        <begin position="106"/>
        <end position="130"/>
    </location>
</feature>
<dbReference type="Proteomes" id="UP001597083">
    <property type="component" value="Unassembled WGS sequence"/>
</dbReference>
<evidence type="ECO:0000313" key="4">
    <source>
        <dbReference type="EMBL" id="MFD0853149.1"/>
    </source>
</evidence>
<evidence type="ECO:0000256" key="3">
    <source>
        <dbReference type="SAM" id="MobiDB-lite"/>
    </source>
</evidence>
<dbReference type="InterPro" id="IPR000667">
    <property type="entry name" value="Peptidase_S13"/>
</dbReference>
<comment type="similarity">
    <text evidence="1">Belongs to the peptidase S13 family.</text>
</comment>
<evidence type="ECO:0000256" key="1">
    <source>
        <dbReference type="ARBA" id="ARBA00006096"/>
    </source>
</evidence>
<feature type="region of interest" description="Disordered" evidence="3">
    <location>
        <begin position="20"/>
        <end position="46"/>
    </location>
</feature>
<dbReference type="PANTHER" id="PTHR30023:SF0">
    <property type="entry name" value="PENICILLIN-SENSITIVE CARBOXYPEPTIDASE A"/>
    <property type="match status" value="1"/>
</dbReference>
<dbReference type="PANTHER" id="PTHR30023">
    <property type="entry name" value="D-ALANYL-D-ALANINE CARBOXYPEPTIDASE"/>
    <property type="match status" value="1"/>
</dbReference>
<dbReference type="Gene3D" id="3.50.80.20">
    <property type="entry name" value="D-Ala-D-Ala carboxypeptidase C, peptidase S13"/>
    <property type="match status" value="1"/>
</dbReference>
<feature type="non-terminal residue" evidence="4">
    <location>
        <position position="203"/>
    </location>
</feature>